<protein>
    <submittedName>
        <fullName evidence="4">Ribonuclease H-like domain-containing protein</fullName>
    </submittedName>
</protein>
<dbReference type="Proteomes" id="UP001151760">
    <property type="component" value="Unassembled WGS sequence"/>
</dbReference>
<evidence type="ECO:0000313" key="5">
    <source>
        <dbReference type="Proteomes" id="UP001151760"/>
    </source>
</evidence>
<comment type="caution">
    <text evidence="4">The sequence shown here is derived from an EMBL/GenBank/DDBJ whole genome shotgun (WGS) entry which is preliminary data.</text>
</comment>
<dbReference type="Gene3D" id="4.10.60.10">
    <property type="entry name" value="Zinc finger, CCHC-type"/>
    <property type="match status" value="1"/>
</dbReference>
<feature type="region of interest" description="Disordered" evidence="2">
    <location>
        <begin position="48"/>
        <end position="69"/>
    </location>
</feature>
<accession>A0ABQ5HZX5</accession>
<evidence type="ECO:0000256" key="1">
    <source>
        <dbReference type="PROSITE-ProRule" id="PRU00047"/>
    </source>
</evidence>
<keyword evidence="5" id="KW-1185">Reference proteome</keyword>
<dbReference type="PROSITE" id="PS50158">
    <property type="entry name" value="ZF_CCHC"/>
    <property type="match status" value="1"/>
</dbReference>
<keyword evidence="1" id="KW-0863">Zinc-finger</keyword>
<reference evidence="4" key="2">
    <citation type="submission" date="2022-01" db="EMBL/GenBank/DDBJ databases">
        <authorList>
            <person name="Yamashiro T."/>
            <person name="Shiraishi A."/>
            <person name="Satake H."/>
            <person name="Nakayama K."/>
        </authorList>
    </citation>
    <scope>NUCLEOTIDE SEQUENCE</scope>
</reference>
<keyword evidence="1" id="KW-0862">Zinc</keyword>
<reference evidence="4" key="1">
    <citation type="journal article" date="2022" name="Int. J. Mol. Sci.">
        <title>Draft Genome of Tanacetum Coccineum: Genomic Comparison of Closely Related Tanacetum-Family Plants.</title>
        <authorList>
            <person name="Yamashiro T."/>
            <person name="Shiraishi A."/>
            <person name="Nakayama K."/>
            <person name="Satake H."/>
        </authorList>
    </citation>
    <scope>NUCLEOTIDE SEQUENCE</scope>
</reference>
<dbReference type="InterPro" id="IPR001878">
    <property type="entry name" value="Znf_CCHC"/>
</dbReference>
<proteinExistence type="predicted"/>
<sequence>MSTYLKNMAGYKHSQLKSKSYDEIQKLFDKEMKRVNTFVDMNLEVVKGSETRTEESSKRAGDELESDMSKKQKIDEHVEVEKDDQEEAEMKRHIEIVKDDEVAIDAIPLATKPPVIVEYKIDKDGRMGYFKLIRADGSSKRYSSMIKMLQGIDREDLETLWKLVKAKHKNTRPEEDYERVLWGDLKVMFEPDIKSEVWRNLQGYKVTVWKLFDNCGVHFIQKMNIKFRGGLLGLKDFKMILRVTTAQVIMNGDAPAVASANAEGLIPPKPAEQKLARKNELKAKSTLLLAIPDEHLLKFHGIKDAKTLWEAINAKFRGKKESKKMQKTILKQQYENFTASRSEGLDKTYDRFQKLITWNNIALIMRNKADLDELSMDDLYNNLKVYDAEIKSQSSSNSNSQNVAFVSSDDTSSTKEAVNTAYDVPAASPQLDNEDLEQIDTDDFEEVDLKWQVAMLTIRVKRFLKKTVRNLNFNGKETVGFDKTNVECYNCHRRGHFARECRAPRNHGNKNGDAPRRIVLVETPANALVVQDGICGYDWSYQAEEGPTDFALMAHLSSGSSSSSRSDTEVHTCSKECLQSYQTL</sequence>
<evidence type="ECO:0000313" key="4">
    <source>
        <dbReference type="EMBL" id="GJT93392.1"/>
    </source>
</evidence>
<feature type="domain" description="CCHC-type" evidence="3">
    <location>
        <begin position="488"/>
        <end position="502"/>
    </location>
</feature>
<dbReference type="Pfam" id="PF00098">
    <property type="entry name" value="zf-CCHC"/>
    <property type="match status" value="1"/>
</dbReference>
<gene>
    <name evidence="4" type="ORF">Tco_1082237</name>
</gene>
<dbReference type="SMART" id="SM00343">
    <property type="entry name" value="ZnF_C2HC"/>
    <property type="match status" value="1"/>
</dbReference>
<dbReference type="SUPFAM" id="SSF57756">
    <property type="entry name" value="Retrovirus zinc finger-like domains"/>
    <property type="match status" value="1"/>
</dbReference>
<evidence type="ECO:0000259" key="3">
    <source>
        <dbReference type="PROSITE" id="PS50158"/>
    </source>
</evidence>
<dbReference type="InterPro" id="IPR036875">
    <property type="entry name" value="Znf_CCHC_sf"/>
</dbReference>
<organism evidence="4 5">
    <name type="scientific">Tanacetum coccineum</name>
    <dbReference type="NCBI Taxonomy" id="301880"/>
    <lineage>
        <taxon>Eukaryota</taxon>
        <taxon>Viridiplantae</taxon>
        <taxon>Streptophyta</taxon>
        <taxon>Embryophyta</taxon>
        <taxon>Tracheophyta</taxon>
        <taxon>Spermatophyta</taxon>
        <taxon>Magnoliopsida</taxon>
        <taxon>eudicotyledons</taxon>
        <taxon>Gunneridae</taxon>
        <taxon>Pentapetalae</taxon>
        <taxon>asterids</taxon>
        <taxon>campanulids</taxon>
        <taxon>Asterales</taxon>
        <taxon>Asteraceae</taxon>
        <taxon>Asteroideae</taxon>
        <taxon>Anthemideae</taxon>
        <taxon>Anthemidinae</taxon>
        <taxon>Tanacetum</taxon>
    </lineage>
</organism>
<keyword evidence="1" id="KW-0479">Metal-binding</keyword>
<dbReference type="Pfam" id="PF14223">
    <property type="entry name" value="Retrotran_gag_2"/>
    <property type="match status" value="1"/>
</dbReference>
<evidence type="ECO:0000256" key="2">
    <source>
        <dbReference type="SAM" id="MobiDB-lite"/>
    </source>
</evidence>
<dbReference type="EMBL" id="BQNB010020198">
    <property type="protein sequence ID" value="GJT93392.1"/>
    <property type="molecule type" value="Genomic_DNA"/>
</dbReference>
<name>A0ABQ5HZX5_9ASTR</name>